<evidence type="ECO:0000256" key="1">
    <source>
        <dbReference type="ARBA" id="ARBA00006625"/>
    </source>
</evidence>
<evidence type="ECO:0000313" key="4">
    <source>
        <dbReference type="EMBL" id="BBX53448.1"/>
    </source>
</evidence>
<gene>
    <name evidence="4" type="ORF">MPOR_44740</name>
</gene>
<evidence type="ECO:0000256" key="2">
    <source>
        <dbReference type="ARBA" id="ARBA00022801"/>
    </source>
</evidence>
<dbReference type="SUPFAM" id="SSF56235">
    <property type="entry name" value="N-terminal nucleophile aminohydrolases (Ntn hydrolases)"/>
    <property type="match status" value="1"/>
</dbReference>
<proteinExistence type="inferred from homology"/>
<dbReference type="KEGG" id="mpof:MPOR_44740"/>
<evidence type="ECO:0000259" key="3">
    <source>
        <dbReference type="Pfam" id="PF02275"/>
    </source>
</evidence>
<dbReference type="InterPro" id="IPR029132">
    <property type="entry name" value="CBAH/NAAA_C"/>
</dbReference>
<dbReference type="Pfam" id="PF02275">
    <property type="entry name" value="CBAH"/>
    <property type="match status" value="1"/>
</dbReference>
<dbReference type="InterPro" id="IPR029055">
    <property type="entry name" value="Ntn_hydrolases_N"/>
</dbReference>
<dbReference type="EMBL" id="AP022570">
    <property type="protein sequence ID" value="BBX53448.1"/>
    <property type="molecule type" value="Genomic_DNA"/>
</dbReference>
<sequence>MAVCTRVLWNSNDLAVLTGRSMDWPESTEPLIVAFPAGRRRDGGALAGVDVVPRNPLRWTSRYATLVTSVYGLGGIDGFNEKGLAGHGLYLQSTDFGVRNPAEPGVHAGMWLQYLLDQAATVSEALALMDGLDVVMVGAHGHDATIHLALEDASGDSAIIEFDHGTPVVHHGRQYTLMTNDPTYDEQLALLAEQDFSRPSRDMPLPGNVNAVDRFQRAAYYSALLPEPRDERQAVAGVLAIMRNVSVPFGAPYGEFGVYNTEYRTVCDLTNRVYFFELTTSPNTIWVRFDDLTLPDGGDPLIVDPYDETMVGNVTGRMTPGLIGF</sequence>
<accession>A0A6N4VH31</accession>
<evidence type="ECO:0000313" key="5">
    <source>
        <dbReference type="Proteomes" id="UP000466785"/>
    </source>
</evidence>
<dbReference type="Gene3D" id="3.60.60.10">
    <property type="entry name" value="Penicillin V Acylase, Chain A"/>
    <property type="match status" value="1"/>
</dbReference>
<dbReference type="AlphaFoldDB" id="A0A6N4VH31"/>
<comment type="similarity">
    <text evidence="1">Belongs to the peptidase C59 family.</text>
</comment>
<feature type="domain" description="Choloylglycine hydrolase/NAAA C-terminal" evidence="3">
    <location>
        <begin position="4"/>
        <end position="300"/>
    </location>
</feature>
<dbReference type="InterPro" id="IPR052193">
    <property type="entry name" value="Peptidase_C59"/>
</dbReference>
<dbReference type="GO" id="GO:0016787">
    <property type="term" value="F:hydrolase activity"/>
    <property type="evidence" value="ECO:0007669"/>
    <property type="project" value="UniProtKB-KW"/>
</dbReference>
<protein>
    <submittedName>
        <fullName evidence="4">Choloylglycine hydrolase</fullName>
    </submittedName>
</protein>
<dbReference type="PANTHER" id="PTHR35527">
    <property type="entry name" value="CHOLOYLGLYCINE HYDROLASE"/>
    <property type="match status" value="1"/>
</dbReference>
<reference evidence="4 5" key="1">
    <citation type="journal article" date="2019" name="Emerg. Microbes Infect.">
        <title>Comprehensive subspecies identification of 175 nontuberculous mycobacteria species based on 7547 genomic profiles.</title>
        <authorList>
            <person name="Matsumoto Y."/>
            <person name="Kinjo T."/>
            <person name="Motooka D."/>
            <person name="Nabeya D."/>
            <person name="Jung N."/>
            <person name="Uechi K."/>
            <person name="Horii T."/>
            <person name="Iida T."/>
            <person name="Fujita J."/>
            <person name="Nakamura S."/>
        </authorList>
    </citation>
    <scope>NUCLEOTIDE SEQUENCE [LARGE SCALE GENOMIC DNA]</scope>
    <source>
        <strain evidence="4 5">JCM 12603</strain>
    </source>
</reference>
<organism evidence="4 5">
    <name type="scientific">Mycolicibacterium poriferae</name>
    <dbReference type="NCBI Taxonomy" id="39694"/>
    <lineage>
        <taxon>Bacteria</taxon>
        <taxon>Bacillati</taxon>
        <taxon>Actinomycetota</taxon>
        <taxon>Actinomycetes</taxon>
        <taxon>Mycobacteriales</taxon>
        <taxon>Mycobacteriaceae</taxon>
        <taxon>Mycolicibacterium</taxon>
    </lineage>
</organism>
<keyword evidence="5" id="KW-1185">Reference proteome</keyword>
<dbReference type="CDD" id="cd01902">
    <property type="entry name" value="Ntn_CGH"/>
    <property type="match status" value="1"/>
</dbReference>
<keyword evidence="2 4" id="KW-0378">Hydrolase</keyword>
<name>A0A6N4VH31_9MYCO</name>
<dbReference type="PANTHER" id="PTHR35527:SF2">
    <property type="entry name" value="HYDROLASE"/>
    <property type="match status" value="1"/>
</dbReference>
<dbReference type="Proteomes" id="UP000466785">
    <property type="component" value="Chromosome"/>
</dbReference>